<keyword evidence="1" id="KW-1133">Transmembrane helix</keyword>
<evidence type="ECO:0000313" key="2">
    <source>
        <dbReference type="EMBL" id="EDY32470.1"/>
    </source>
</evidence>
<proteinExistence type="predicted"/>
<evidence type="ECO:0000313" key="3">
    <source>
        <dbReference type="Proteomes" id="UP000003254"/>
    </source>
</evidence>
<keyword evidence="3" id="KW-1185">Reference proteome</keyword>
<reference evidence="2 3" key="2">
    <citation type="submission" date="2008-08" db="EMBL/GenBank/DDBJ databases">
        <authorList>
            <person name="Fulton L."/>
            <person name="Clifton S."/>
            <person name="Fulton B."/>
            <person name="Xu J."/>
            <person name="Minx P."/>
            <person name="Pepin K.H."/>
            <person name="Johnson M."/>
            <person name="Bhonagiri V."/>
            <person name="Nash W.E."/>
            <person name="Mardis E.R."/>
            <person name="Wilson R.K."/>
        </authorList>
    </citation>
    <scope>NUCLEOTIDE SEQUENCE [LARGE SCALE GENOMIC DNA]</scope>
    <source>
        <strain evidence="2 3">ATCC 29176</strain>
    </source>
</reference>
<protein>
    <submittedName>
        <fullName evidence="2">Uncharacterized protein</fullName>
    </submittedName>
</protein>
<dbReference type="Proteomes" id="UP000003254">
    <property type="component" value="Unassembled WGS sequence"/>
</dbReference>
<organism evidence="2 3">
    <name type="scientific">[Ruminococcus] lactaris ATCC 29176</name>
    <dbReference type="NCBI Taxonomy" id="471875"/>
    <lineage>
        <taxon>Bacteria</taxon>
        <taxon>Bacillati</taxon>
        <taxon>Bacillota</taxon>
        <taxon>Clostridia</taxon>
        <taxon>Lachnospirales</taxon>
        <taxon>Lachnospiraceae</taxon>
        <taxon>Mediterraneibacter</taxon>
    </lineage>
</organism>
<keyword evidence="1" id="KW-0472">Membrane</keyword>
<comment type="caution">
    <text evidence="2">The sequence shown here is derived from an EMBL/GenBank/DDBJ whole genome shotgun (WGS) entry which is preliminary data.</text>
</comment>
<sequence length="41" mass="5131">MHFQIQSFFFQIFFYSFVTYLSMSDKLFFKKNNLCLFHTFS</sequence>
<evidence type="ECO:0000256" key="1">
    <source>
        <dbReference type="SAM" id="Phobius"/>
    </source>
</evidence>
<reference evidence="2 3" key="1">
    <citation type="submission" date="2008-08" db="EMBL/GenBank/DDBJ databases">
        <title>Draft genome sequence of Ruminococcus lactaris ATCC 29176.</title>
        <authorList>
            <person name="Sudarsanam P."/>
            <person name="Ley R."/>
            <person name="Guruge J."/>
            <person name="Turnbaugh P.J."/>
            <person name="Mahowald M."/>
            <person name="Liep D."/>
            <person name="Gordon J."/>
        </authorList>
    </citation>
    <scope>NUCLEOTIDE SEQUENCE [LARGE SCALE GENOMIC DNA]</scope>
    <source>
        <strain evidence="2 3">ATCC 29176</strain>
    </source>
</reference>
<name>B5CQP3_9FIRM</name>
<keyword evidence="1" id="KW-0812">Transmembrane</keyword>
<dbReference type="AlphaFoldDB" id="B5CQP3"/>
<feature type="transmembrane region" description="Helical" evidence="1">
    <location>
        <begin position="6"/>
        <end position="23"/>
    </location>
</feature>
<dbReference type="EMBL" id="ABOU02000039">
    <property type="protein sequence ID" value="EDY32470.1"/>
    <property type="molecule type" value="Genomic_DNA"/>
</dbReference>
<gene>
    <name evidence="2" type="ORF">RUMLAC_01790</name>
</gene>
<accession>B5CQP3</accession>
<dbReference type="HOGENOM" id="CLU_3276175_0_0_9"/>